<reference evidence="2" key="1">
    <citation type="journal article" date="2019" name="Int. J. Syst. Evol. Microbiol.">
        <title>The Global Catalogue of Microorganisms (GCM) 10K type strain sequencing project: providing services to taxonomists for standard genome sequencing and annotation.</title>
        <authorList>
            <consortium name="The Broad Institute Genomics Platform"/>
            <consortium name="The Broad Institute Genome Sequencing Center for Infectious Disease"/>
            <person name="Wu L."/>
            <person name="Ma J."/>
        </authorList>
    </citation>
    <scope>NUCLEOTIDE SEQUENCE [LARGE SCALE GENOMIC DNA]</scope>
    <source>
        <strain evidence="2">KCTC 42182</strain>
    </source>
</reference>
<dbReference type="Proteomes" id="UP001595711">
    <property type="component" value="Unassembled WGS sequence"/>
</dbReference>
<gene>
    <name evidence="1" type="ORF">ACFOOQ_06375</name>
</gene>
<dbReference type="RefSeq" id="WP_379723195.1">
    <property type="nucleotide sequence ID" value="NZ_JBHRYJ010000001.1"/>
</dbReference>
<evidence type="ECO:0000313" key="2">
    <source>
        <dbReference type="Proteomes" id="UP001595711"/>
    </source>
</evidence>
<evidence type="ECO:0000313" key="1">
    <source>
        <dbReference type="EMBL" id="MFC3675159.1"/>
    </source>
</evidence>
<comment type="caution">
    <text evidence="1">The sequence shown here is derived from an EMBL/GenBank/DDBJ whole genome shotgun (WGS) entry which is preliminary data.</text>
</comment>
<organism evidence="1 2">
    <name type="scientific">Ferrovibrio xuzhouensis</name>
    <dbReference type="NCBI Taxonomy" id="1576914"/>
    <lineage>
        <taxon>Bacteria</taxon>
        <taxon>Pseudomonadati</taxon>
        <taxon>Pseudomonadota</taxon>
        <taxon>Alphaproteobacteria</taxon>
        <taxon>Rhodospirillales</taxon>
        <taxon>Rhodospirillaceae</taxon>
        <taxon>Ferrovibrio</taxon>
    </lineage>
</organism>
<keyword evidence="2" id="KW-1185">Reference proteome</keyword>
<accession>A0ABV7VCD9</accession>
<sequence length="157" mass="18078">MEIPALPEGIEDSRLQRLAAYWDSCRAGRAMPARADIDPLDMGYILGNLALVEVRHGGPRLRFRFRLFGVNLVEDVGFDPTGQDLEQYPRREMGEILRISYTEVAETGRPFRRRRHRLVMDGRLFENESLLLPLSDDGRRVDMLLVAVILREWQPGT</sequence>
<dbReference type="EMBL" id="JBHRYJ010000001">
    <property type="protein sequence ID" value="MFC3675159.1"/>
    <property type="molecule type" value="Genomic_DNA"/>
</dbReference>
<name>A0ABV7VCD9_9PROT</name>
<dbReference type="InterPro" id="IPR009922">
    <property type="entry name" value="DUF1457"/>
</dbReference>
<protein>
    <submittedName>
        <fullName evidence="1">PAS domain-containing protein</fullName>
    </submittedName>
</protein>
<proteinExistence type="predicted"/>
<dbReference type="Pfam" id="PF07310">
    <property type="entry name" value="PAS_5"/>
    <property type="match status" value="1"/>
</dbReference>